<dbReference type="Gene3D" id="1.10.2080.10">
    <property type="entry name" value="Insect odorant-binding protein A10/Ejaculatory bulb-specific protein 3"/>
    <property type="match status" value="1"/>
</dbReference>
<dbReference type="InterPro" id="IPR005055">
    <property type="entry name" value="A10/PebIII"/>
</dbReference>
<accession>A0A226DVY7</accession>
<dbReference type="InterPro" id="IPR036682">
    <property type="entry name" value="OS_D_A10/PebIII_sf"/>
</dbReference>
<feature type="signal peptide" evidence="1">
    <location>
        <begin position="1"/>
        <end position="23"/>
    </location>
</feature>
<dbReference type="PANTHER" id="PTHR11257">
    <property type="entry name" value="CHEMOSENSORY PROTEIN-RELATED"/>
    <property type="match status" value="1"/>
</dbReference>
<dbReference type="Pfam" id="PF03392">
    <property type="entry name" value="OS-D"/>
    <property type="match status" value="1"/>
</dbReference>
<dbReference type="PANTHER" id="PTHR11257:SF13">
    <property type="entry name" value="GEO07322P1"/>
    <property type="match status" value="1"/>
</dbReference>
<dbReference type="Proteomes" id="UP000198287">
    <property type="component" value="Unassembled WGS sequence"/>
</dbReference>
<gene>
    <name evidence="2" type="ORF">Fcan01_15786</name>
</gene>
<evidence type="ECO:0000256" key="1">
    <source>
        <dbReference type="SAM" id="SignalP"/>
    </source>
</evidence>
<evidence type="ECO:0000313" key="2">
    <source>
        <dbReference type="EMBL" id="OXA49240.1"/>
    </source>
</evidence>
<dbReference type="SUPFAM" id="SSF100910">
    <property type="entry name" value="Chemosensory protein Csp2"/>
    <property type="match status" value="1"/>
</dbReference>
<dbReference type="OrthoDB" id="6344725at2759"/>
<keyword evidence="3" id="KW-1185">Reference proteome</keyword>
<evidence type="ECO:0000313" key="3">
    <source>
        <dbReference type="Proteomes" id="UP000198287"/>
    </source>
</evidence>
<proteinExistence type="predicted"/>
<keyword evidence="1" id="KW-0732">Signal</keyword>
<sequence>MGTKFVFLVAAAVMMMLTQTTTGQGVTSEILERINVDTYLQNRRLVEYHINCLLYSGPCDKIGNEIKRLFNSLRYAGITTTECRVCNPDQQRRLAKVARHWQTNYPKAWRDLNEAMRN</sequence>
<dbReference type="OMA" id="GRNCRSC"/>
<comment type="caution">
    <text evidence="2">The sequence shown here is derived from an EMBL/GenBank/DDBJ whole genome shotgun (WGS) entry which is preliminary data.</text>
</comment>
<dbReference type="AlphaFoldDB" id="A0A226DVY7"/>
<reference evidence="2 3" key="1">
    <citation type="submission" date="2015-12" db="EMBL/GenBank/DDBJ databases">
        <title>The genome of Folsomia candida.</title>
        <authorList>
            <person name="Faddeeva A."/>
            <person name="Derks M.F."/>
            <person name="Anvar Y."/>
            <person name="Smit S."/>
            <person name="Van Straalen N."/>
            <person name="Roelofs D."/>
        </authorList>
    </citation>
    <scope>NUCLEOTIDE SEQUENCE [LARGE SCALE GENOMIC DNA]</scope>
    <source>
        <strain evidence="2 3">VU population</strain>
        <tissue evidence="2">Whole body</tissue>
    </source>
</reference>
<organism evidence="2 3">
    <name type="scientific">Folsomia candida</name>
    <name type="common">Springtail</name>
    <dbReference type="NCBI Taxonomy" id="158441"/>
    <lineage>
        <taxon>Eukaryota</taxon>
        <taxon>Metazoa</taxon>
        <taxon>Ecdysozoa</taxon>
        <taxon>Arthropoda</taxon>
        <taxon>Hexapoda</taxon>
        <taxon>Collembola</taxon>
        <taxon>Entomobryomorpha</taxon>
        <taxon>Isotomoidea</taxon>
        <taxon>Isotomidae</taxon>
        <taxon>Proisotominae</taxon>
        <taxon>Folsomia</taxon>
    </lineage>
</organism>
<name>A0A226DVY7_FOLCA</name>
<dbReference type="EMBL" id="LNIX01000010">
    <property type="protein sequence ID" value="OXA49240.1"/>
    <property type="molecule type" value="Genomic_DNA"/>
</dbReference>
<feature type="chain" id="PRO_5012240237" evidence="1">
    <location>
        <begin position="24"/>
        <end position="118"/>
    </location>
</feature>
<protein>
    <submittedName>
        <fullName evidence="2">Ejaculatory bulb-specific protein 3</fullName>
    </submittedName>
</protein>